<dbReference type="HOGENOM" id="CLU_058585_1_2_0"/>
<feature type="chain" id="PRO_5003193227" evidence="3">
    <location>
        <begin position="20"/>
        <end position="277"/>
    </location>
</feature>
<evidence type="ECO:0000256" key="1">
    <source>
        <dbReference type="ARBA" id="ARBA00006135"/>
    </source>
</evidence>
<proteinExistence type="inferred from homology"/>
<dbReference type="EMBL" id="GG657974">
    <property type="protein sequence ID" value="EFS22165.1"/>
    <property type="molecule type" value="Genomic_DNA"/>
</dbReference>
<dbReference type="BioCyc" id="FSP469605-HMP:GTSP-1705-MONOMER"/>
<accession>E5BI42</accession>
<evidence type="ECO:0000313" key="4">
    <source>
        <dbReference type="EMBL" id="EFS22165.1"/>
    </source>
</evidence>
<gene>
    <name evidence="4" type="ORF">FSBG_01662</name>
</gene>
<evidence type="ECO:0000313" key="5">
    <source>
        <dbReference type="Proteomes" id="UP000002975"/>
    </source>
</evidence>
<dbReference type="InterPro" id="IPR010258">
    <property type="entry name" value="Conjugal_tfr_TrbG/VirB9/CagX"/>
</dbReference>
<feature type="signal peptide" evidence="3">
    <location>
        <begin position="1"/>
        <end position="19"/>
    </location>
</feature>
<dbReference type="Gene3D" id="2.60.40.2500">
    <property type="match status" value="1"/>
</dbReference>
<keyword evidence="2 3" id="KW-0732">Signal</keyword>
<dbReference type="Proteomes" id="UP000002975">
    <property type="component" value="Unassembled WGS sequence"/>
</dbReference>
<reference evidence="4 5" key="1">
    <citation type="submission" date="2009-02" db="EMBL/GenBank/DDBJ databases">
        <title>The Genome Sequence of Fusobacterium sp. 3_1_5R.</title>
        <authorList>
            <consortium name="The Broad Institute Genome Sequencing Platform"/>
            <person name="Ward D."/>
            <person name="Young S.K."/>
            <person name="Kodira C.D."/>
            <person name="Zeng Q."/>
            <person name="Koehrsen M."/>
            <person name="Alvarado L."/>
            <person name="Berlin A."/>
            <person name="Borenstein D."/>
            <person name="Chen Z."/>
            <person name="Engels R."/>
            <person name="Freedman E."/>
            <person name="Gellesch M."/>
            <person name="Goldberg J."/>
            <person name="Griggs A."/>
            <person name="Gujja S."/>
            <person name="Heiman D."/>
            <person name="Hepburn T."/>
            <person name="Howarth C."/>
            <person name="Jen D."/>
            <person name="Larson L."/>
            <person name="Lewis B."/>
            <person name="Mehta T."/>
            <person name="Park D."/>
            <person name="Pearson M."/>
            <person name="Roberts A."/>
            <person name="Saif S."/>
            <person name="Shea T."/>
            <person name="Shenoy N."/>
            <person name="Sisk P."/>
            <person name="Stolte C."/>
            <person name="Sykes S."/>
            <person name="Walk T."/>
            <person name="White J."/>
            <person name="Yandava C."/>
            <person name="Allen-Vercoe E."/>
            <person name="Strauss J."/>
            <person name="Ambrose C."/>
            <person name="Lander E."/>
            <person name="Nusbaum C."/>
            <person name="Galagan J."/>
            <person name="Birren B."/>
        </authorList>
    </citation>
    <scope>NUCLEOTIDE SEQUENCE [LARGE SCALE GENOMIC DNA]</scope>
    <source>
        <strain evidence="4 5">3_1_5R</strain>
    </source>
</reference>
<comment type="similarity">
    <text evidence="1">Belongs to the TrbG/VirB9 family.</text>
</comment>
<keyword evidence="5" id="KW-1185">Reference proteome</keyword>
<dbReference type="AlphaFoldDB" id="E5BI42"/>
<dbReference type="InterPro" id="IPR038161">
    <property type="entry name" value="VirB9/CagX/TrbG_C_sf"/>
</dbReference>
<protein>
    <submittedName>
        <fullName evidence="4">Putative P-type conjugative transfer protein TrbG</fullName>
    </submittedName>
</protein>
<dbReference type="CDD" id="cd06911">
    <property type="entry name" value="VirB9_CagX_TrbG"/>
    <property type="match status" value="1"/>
</dbReference>
<name>E5BI42_9FUSO</name>
<sequence>MRKKILLYCFLAIASVSFAIDSASEFDEYSTQEPMIKAGVKKGKQNIKTNYFYNENDSYKIYARAGYVSTVLLNPDEDIIHAEIGDATRWYIQTYYTGTERGMTPAITVKPFVPELKTNLIISTSKRTYNFMLEAAYNSYNPIVTFEYQKEIQIAKRKEADLKAQATSINIHNLNFDYSWKKGKYPWSPEQVFDDGEKTIILLPESTKATQLPVLFIKDEQTGEAAMIRHRYDPVKREFIIDRLFQQAILRYGEQEIIIKRKGSFIKSSHDHISISL</sequence>
<dbReference type="OrthoDB" id="9815808at2"/>
<dbReference type="RefSeq" id="WP_005959389.1">
    <property type="nucleotide sequence ID" value="NZ_GG657974.1"/>
</dbReference>
<evidence type="ECO:0000256" key="2">
    <source>
        <dbReference type="ARBA" id="ARBA00022729"/>
    </source>
</evidence>
<dbReference type="InterPro" id="IPR033645">
    <property type="entry name" value="VirB9/CagX/TrbG_C"/>
</dbReference>
<evidence type="ECO:0000256" key="3">
    <source>
        <dbReference type="SAM" id="SignalP"/>
    </source>
</evidence>
<organism evidence="4 5">
    <name type="scientific">Fusobacterium gonidiaformans 3-1-5R</name>
    <dbReference type="NCBI Taxonomy" id="469605"/>
    <lineage>
        <taxon>Bacteria</taxon>
        <taxon>Fusobacteriati</taxon>
        <taxon>Fusobacteriota</taxon>
        <taxon>Fusobacteriia</taxon>
        <taxon>Fusobacteriales</taxon>
        <taxon>Fusobacteriaceae</taxon>
        <taxon>Fusobacterium</taxon>
    </lineage>
</organism>
<dbReference type="Pfam" id="PF03524">
    <property type="entry name" value="CagX"/>
    <property type="match status" value="1"/>
</dbReference>